<accession>A0ABQ8BUQ1</accession>
<evidence type="ECO:0000313" key="1">
    <source>
        <dbReference type="EMBL" id="KAH0908493.1"/>
    </source>
</evidence>
<comment type="caution">
    <text evidence="1">The sequence shown here is derived from an EMBL/GenBank/DDBJ whole genome shotgun (WGS) entry which is preliminary data.</text>
</comment>
<sequence length="498" mass="57675">MKLCSSSRYKAAKLLSSFDDFSKRVLFCSYMMFMFTETESLRQTQMYSVSNVAFKILPTNFKKAQLVSYIVTAKRTSVPISQPTRDTVFVMAQTTKPLSVNSSAVKFTAGSSSAVSGRRVEDEFPNTWPKISSCEEENSTRSVNMIGSRMIDKETEKDWVFECSVQILTRIFRMPASNGNRHKFHQVKRPNFLNDTITRIQLTPNLSSLAPFQSDLCTENGITVVILSRQKVFQPVDNTPTPLLWIIRSQKILRHIVIVEDIINHTRTLPLLRIHHLVHQFPFHFLWSKDKRRVIRATFDVNLTIHHHRIRPIVTETYVFLFQLRLPRLCFCIKHRHRLLRFFPHHTTPHIDIINKGSTNHINLLPIDDGNHFSIHVLRNVGDGLNRVRCAVNAEHTERVKHVHLGTHGDIESTVRHERKWFDEDQAVSAVEFPVENVEVVIITNVALAEDGIDTRGNEFPETLGNKGESRVMVYGYTSYDVNGNVVWKWRNQRRRRH</sequence>
<protein>
    <submittedName>
        <fullName evidence="1">Uncharacterized protein</fullName>
    </submittedName>
</protein>
<dbReference type="EMBL" id="JAGKQM010000009">
    <property type="protein sequence ID" value="KAH0908493.1"/>
    <property type="molecule type" value="Genomic_DNA"/>
</dbReference>
<keyword evidence="2" id="KW-1185">Reference proteome</keyword>
<reference evidence="1 2" key="1">
    <citation type="submission" date="2021-05" db="EMBL/GenBank/DDBJ databases">
        <title>Genome Assembly of Synthetic Allotetraploid Brassica napus Reveals Homoeologous Exchanges between Subgenomes.</title>
        <authorList>
            <person name="Davis J.T."/>
        </authorList>
    </citation>
    <scope>NUCLEOTIDE SEQUENCE [LARGE SCALE GENOMIC DNA]</scope>
    <source>
        <strain evidence="2">cv. Da-Ae</strain>
        <tissue evidence="1">Seedling</tissue>
    </source>
</reference>
<dbReference type="Proteomes" id="UP000824890">
    <property type="component" value="Unassembled WGS sequence"/>
</dbReference>
<name>A0ABQ8BUQ1_BRANA</name>
<organism evidence="1 2">
    <name type="scientific">Brassica napus</name>
    <name type="common">Rape</name>
    <dbReference type="NCBI Taxonomy" id="3708"/>
    <lineage>
        <taxon>Eukaryota</taxon>
        <taxon>Viridiplantae</taxon>
        <taxon>Streptophyta</taxon>
        <taxon>Embryophyta</taxon>
        <taxon>Tracheophyta</taxon>
        <taxon>Spermatophyta</taxon>
        <taxon>Magnoliopsida</taxon>
        <taxon>eudicotyledons</taxon>
        <taxon>Gunneridae</taxon>
        <taxon>Pentapetalae</taxon>
        <taxon>rosids</taxon>
        <taxon>malvids</taxon>
        <taxon>Brassicales</taxon>
        <taxon>Brassicaceae</taxon>
        <taxon>Brassiceae</taxon>
        <taxon>Brassica</taxon>
    </lineage>
</organism>
<proteinExistence type="predicted"/>
<evidence type="ECO:0000313" key="2">
    <source>
        <dbReference type="Proteomes" id="UP000824890"/>
    </source>
</evidence>
<gene>
    <name evidence="1" type="ORF">HID58_031814</name>
</gene>